<dbReference type="OrthoDB" id="4270482at2"/>
<feature type="transmembrane region" description="Helical" evidence="7">
    <location>
        <begin position="189"/>
        <end position="213"/>
    </location>
</feature>
<dbReference type="InterPro" id="IPR032694">
    <property type="entry name" value="CopC/D"/>
</dbReference>
<evidence type="ECO:0000259" key="8">
    <source>
        <dbReference type="Pfam" id="PF05425"/>
    </source>
</evidence>
<name>E2Q7R4_STRCL</name>
<feature type="transmembrane region" description="Helical" evidence="7">
    <location>
        <begin position="105"/>
        <end position="127"/>
    </location>
</feature>
<dbReference type="AlphaFoldDB" id="E2Q7R4"/>
<feature type="compositionally biased region" description="Basic and acidic residues" evidence="6">
    <location>
        <begin position="1"/>
        <end position="11"/>
    </location>
</feature>
<feature type="region of interest" description="Disordered" evidence="6">
    <location>
        <begin position="1"/>
        <end position="22"/>
    </location>
</feature>
<comment type="subcellular location">
    <subcellularLocation>
        <location evidence="1">Cell membrane</location>
        <topology evidence="1">Multi-pass membrane protein</topology>
    </subcellularLocation>
</comment>
<feature type="transmembrane region" description="Helical" evidence="7">
    <location>
        <begin position="265"/>
        <end position="285"/>
    </location>
</feature>
<dbReference type="Proteomes" id="UP000002357">
    <property type="component" value="Chromosome"/>
</dbReference>
<keyword evidence="2" id="KW-1003">Cell membrane</keyword>
<keyword evidence="10" id="KW-1185">Reference proteome</keyword>
<keyword evidence="3 7" id="KW-0812">Transmembrane</keyword>
<feature type="domain" description="Copper resistance protein D" evidence="8">
    <location>
        <begin position="229"/>
        <end position="319"/>
    </location>
</feature>
<proteinExistence type="predicted"/>
<dbReference type="EMBL" id="CM000913">
    <property type="protein sequence ID" value="EFG09446.1"/>
    <property type="molecule type" value="Genomic_DNA"/>
</dbReference>
<dbReference type="GO" id="GO:0006825">
    <property type="term" value="P:copper ion transport"/>
    <property type="evidence" value="ECO:0007669"/>
    <property type="project" value="InterPro"/>
</dbReference>
<protein>
    <submittedName>
        <fullName evidence="9">Putative membrane protein</fullName>
    </submittedName>
</protein>
<dbReference type="GO" id="GO:0005886">
    <property type="term" value="C:plasma membrane"/>
    <property type="evidence" value="ECO:0007669"/>
    <property type="project" value="UniProtKB-SubCell"/>
</dbReference>
<feature type="transmembrane region" description="Helical" evidence="7">
    <location>
        <begin position="233"/>
        <end position="253"/>
    </location>
</feature>
<evidence type="ECO:0000256" key="5">
    <source>
        <dbReference type="ARBA" id="ARBA00023136"/>
    </source>
</evidence>
<dbReference type="PANTHER" id="PTHR34820">
    <property type="entry name" value="INNER MEMBRANE PROTEIN YEBZ"/>
    <property type="match status" value="1"/>
</dbReference>
<evidence type="ECO:0000256" key="1">
    <source>
        <dbReference type="ARBA" id="ARBA00004651"/>
    </source>
</evidence>
<evidence type="ECO:0000256" key="4">
    <source>
        <dbReference type="ARBA" id="ARBA00022989"/>
    </source>
</evidence>
<dbReference type="InterPro" id="IPR008457">
    <property type="entry name" value="Cu-R_CopD_dom"/>
</dbReference>
<evidence type="ECO:0000313" key="10">
    <source>
        <dbReference type="Proteomes" id="UP000002357"/>
    </source>
</evidence>
<reference evidence="9 10" key="1">
    <citation type="journal article" date="2010" name="Genome Biol. Evol.">
        <title>The sequence of a 1.8-mb bacterial linear plasmid reveals a rich evolutionary reservoir of secondary metabolic pathways.</title>
        <authorList>
            <person name="Medema M.H."/>
            <person name="Trefzer A."/>
            <person name="Kovalchuk A."/>
            <person name="van den Berg M."/>
            <person name="Mueller U."/>
            <person name="Heijne W."/>
            <person name="Wu L."/>
            <person name="Alam M.T."/>
            <person name="Ronning C.M."/>
            <person name="Nierman W.C."/>
            <person name="Bovenberg R.A.L."/>
            <person name="Breitling R."/>
            <person name="Takano E."/>
        </authorList>
    </citation>
    <scope>NUCLEOTIDE SEQUENCE [LARGE SCALE GENOMIC DNA]</scope>
    <source>
        <strain evidence="10">ATCC 27064 / DSM 738 / JCM 4710 / NBRC 13307 / NCIMB 12785 / NRRL 3585 / VKM Ac-602</strain>
    </source>
</reference>
<organism evidence="9 10">
    <name type="scientific">Streptomyces clavuligerus</name>
    <dbReference type="NCBI Taxonomy" id="1901"/>
    <lineage>
        <taxon>Bacteria</taxon>
        <taxon>Bacillati</taxon>
        <taxon>Actinomycetota</taxon>
        <taxon>Actinomycetes</taxon>
        <taxon>Kitasatosporales</taxon>
        <taxon>Streptomycetaceae</taxon>
        <taxon>Streptomyces</taxon>
    </lineage>
</organism>
<evidence type="ECO:0000256" key="3">
    <source>
        <dbReference type="ARBA" id="ARBA00022692"/>
    </source>
</evidence>
<feature type="transmembrane region" description="Helical" evidence="7">
    <location>
        <begin position="306"/>
        <end position="323"/>
    </location>
</feature>
<sequence length="335" mass="34997">MYVTSGDDHDVTSPGALAPGRAARRRAARRAARRTAAVVLAGVLGALVLALLAGRFAARGTGELRVPAAGTTTVLRTVVFTALAVHLGELAGRRLAGPGARPRDWSLYAALAGAAGAAGQIAVLASVSDIDLVTAYGTRDGRLLLLMANGFLAAAACIGLRRPGLAPLPLLLVIGAEAQRAHPEQYTPLIGAALTFVHLPASALWTGGLLYALRVMALRRADRRAALDVLGRYARFALWPLVLLALTGTASALRKLPPDVVLDSAYGRLLLLKLALVAAVCALALTARHRMRRGRLDAQLPARVELALLAVVTVVSAVLTVVPDPHWVSTRLGIR</sequence>
<keyword evidence="4 7" id="KW-1133">Transmembrane helix</keyword>
<dbReference type="KEGG" id="sclf:BB341_06995"/>
<dbReference type="STRING" id="1901.BB341_06995"/>
<dbReference type="PANTHER" id="PTHR34820:SF4">
    <property type="entry name" value="INNER MEMBRANE PROTEIN YEBZ"/>
    <property type="match status" value="1"/>
</dbReference>
<dbReference type="RefSeq" id="WP_003961913.1">
    <property type="nucleotide sequence ID" value="NZ_CM000913.1"/>
</dbReference>
<evidence type="ECO:0000256" key="6">
    <source>
        <dbReference type="SAM" id="MobiDB-lite"/>
    </source>
</evidence>
<gene>
    <name evidence="9" type="ORF">SCLAV_4373</name>
</gene>
<keyword evidence="5 7" id="KW-0472">Membrane</keyword>
<feature type="transmembrane region" description="Helical" evidence="7">
    <location>
        <begin position="35"/>
        <end position="58"/>
    </location>
</feature>
<evidence type="ECO:0000313" key="9">
    <source>
        <dbReference type="EMBL" id="EFG09446.1"/>
    </source>
</evidence>
<evidence type="ECO:0000256" key="2">
    <source>
        <dbReference type="ARBA" id="ARBA00022475"/>
    </source>
</evidence>
<accession>E2Q7R4</accession>
<dbReference type="GeneID" id="93729166"/>
<dbReference type="Pfam" id="PF05425">
    <property type="entry name" value="CopD"/>
    <property type="match status" value="1"/>
</dbReference>
<dbReference type="eggNOG" id="COG1276">
    <property type="taxonomic scope" value="Bacteria"/>
</dbReference>
<evidence type="ECO:0000256" key="7">
    <source>
        <dbReference type="SAM" id="Phobius"/>
    </source>
</evidence>